<gene>
    <name evidence="1" type="ORF">LX80_01056</name>
</gene>
<dbReference type="SUPFAM" id="SSF82784">
    <property type="entry name" value="OsmC-like"/>
    <property type="match status" value="1"/>
</dbReference>
<protein>
    <submittedName>
        <fullName evidence="1">Putative redox protein</fullName>
    </submittedName>
</protein>
<dbReference type="EMBL" id="QKZV01000003">
    <property type="protein sequence ID" value="PZX63413.1"/>
    <property type="molecule type" value="Genomic_DNA"/>
</dbReference>
<dbReference type="RefSeq" id="WP_111294028.1">
    <property type="nucleotide sequence ID" value="NZ_QKZV01000003.1"/>
</dbReference>
<accession>A0A2W7RRP3</accession>
<sequence>MTTIAIKRVDDAYAFEGTDANGHTIRTDGAVEIGGHNSGFRPMQTLLMGLGGCSGVDIVSILKKQRQEIEDFSMKIDAEREHGKEPALWKHIHIQFIFKGNIEVEKARKACALSIDKYCSVAATLRAAGCTIEWDVTVQ</sequence>
<proteinExistence type="predicted"/>
<dbReference type="InterPro" id="IPR015946">
    <property type="entry name" value="KH_dom-like_a/b"/>
</dbReference>
<name>A0A2W7RRP3_9BACT</name>
<dbReference type="Pfam" id="PF02566">
    <property type="entry name" value="OsmC"/>
    <property type="match status" value="1"/>
</dbReference>
<dbReference type="PANTHER" id="PTHR34352:SF1">
    <property type="entry name" value="PROTEIN YHFA"/>
    <property type="match status" value="1"/>
</dbReference>
<evidence type="ECO:0000313" key="2">
    <source>
        <dbReference type="Proteomes" id="UP000249720"/>
    </source>
</evidence>
<reference evidence="1 2" key="1">
    <citation type="submission" date="2018-06" db="EMBL/GenBank/DDBJ databases">
        <title>Genomic Encyclopedia of Archaeal and Bacterial Type Strains, Phase II (KMG-II): from individual species to whole genera.</title>
        <authorList>
            <person name="Goeker M."/>
        </authorList>
    </citation>
    <scope>NUCLEOTIDE SEQUENCE [LARGE SCALE GENOMIC DNA]</scope>
    <source>
        <strain evidence="1 2">DSM 23241</strain>
    </source>
</reference>
<dbReference type="InterPro" id="IPR036102">
    <property type="entry name" value="OsmC/Ohrsf"/>
</dbReference>
<dbReference type="AlphaFoldDB" id="A0A2W7RRP3"/>
<dbReference type="InterPro" id="IPR003718">
    <property type="entry name" value="OsmC/Ohr_fam"/>
</dbReference>
<comment type="caution">
    <text evidence="1">The sequence shown here is derived from an EMBL/GenBank/DDBJ whole genome shotgun (WGS) entry which is preliminary data.</text>
</comment>
<evidence type="ECO:0000313" key="1">
    <source>
        <dbReference type="EMBL" id="PZX63413.1"/>
    </source>
</evidence>
<dbReference type="Gene3D" id="3.30.300.20">
    <property type="match status" value="1"/>
</dbReference>
<dbReference type="OrthoDB" id="9804010at2"/>
<keyword evidence="2" id="KW-1185">Reference proteome</keyword>
<dbReference type="Proteomes" id="UP000249720">
    <property type="component" value="Unassembled WGS sequence"/>
</dbReference>
<organism evidence="1 2">
    <name type="scientific">Hydrotalea sandarakina</name>
    <dbReference type="NCBI Taxonomy" id="1004304"/>
    <lineage>
        <taxon>Bacteria</taxon>
        <taxon>Pseudomonadati</taxon>
        <taxon>Bacteroidota</taxon>
        <taxon>Chitinophagia</taxon>
        <taxon>Chitinophagales</taxon>
        <taxon>Chitinophagaceae</taxon>
        <taxon>Hydrotalea</taxon>
    </lineage>
</organism>
<dbReference type="PANTHER" id="PTHR34352">
    <property type="entry name" value="PROTEIN YHFA"/>
    <property type="match status" value="1"/>
</dbReference>